<keyword evidence="2" id="KW-0812">Transmembrane</keyword>
<dbReference type="EMBL" id="CAWUFR010001114">
    <property type="protein sequence ID" value="CAK6982813.1"/>
    <property type="molecule type" value="Genomic_DNA"/>
</dbReference>
<comment type="caution">
    <text evidence="4">The sequence shown here is derived from an EMBL/GenBank/DDBJ whole genome shotgun (WGS) entry which is preliminary data.</text>
</comment>
<dbReference type="AlphaFoldDB" id="A0AAV1QH11"/>
<gene>
    <name evidence="4" type="ORF">FSCOSCO3_A012989</name>
</gene>
<accession>A0AAV1QH11</accession>
<evidence type="ECO:0000256" key="1">
    <source>
        <dbReference type="SAM" id="MobiDB-lite"/>
    </source>
</evidence>
<keyword evidence="2" id="KW-1133">Transmembrane helix</keyword>
<reference evidence="4 5" key="1">
    <citation type="submission" date="2024-01" db="EMBL/GenBank/DDBJ databases">
        <authorList>
            <person name="Alioto T."/>
            <person name="Alioto T."/>
            <person name="Gomez Garrido J."/>
        </authorList>
    </citation>
    <scope>NUCLEOTIDE SEQUENCE [LARGE SCALE GENOMIC DNA]</scope>
</reference>
<name>A0AAV1QH11_SCOSC</name>
<proteinExistence type="predicted"/>
<feature type="compositionally biased region" description="Basic and acidic residues" evidence="1">
    <location>
        <begin position="178"/>
        <end position="196"/>
    </location>
</feature>
<evidence type="ECO:0000313" key="5">
    <source>
        <dbReference type="Proteomes" id="UP001314229"/>
    </source>
</evidence>
<keyword evidence="2" id="KW-0472">Membrane</keyword>
<feature type="transmembrane region" description="Helical" evidence="2">
    <location>
        <begin position="146"/>
        <end position="165"/>
    </location>
</feature>
<keyword evidence="3" id="KW-0732">Signal</keyword>
<keyword evidence="5" id="KW-1185">Reference proteome</keyword>
<dbReference type="Proteomes" id="UP001314229">
    <property type="component" value="Unassembled WGS sequence"/>
</dbReference>
<organism evidence="4 5">
    <name type="scientific">Scomber scombrus</name>
    <name type="common">Atlantic mackerel</name>
    <name type="synonym">Scomber vernalis</name>
    <dbReference type="NCBI Taxonomy" id="13677"/>
    <lineage>
        <taxon>Eukaryota</taxon>
        <taxon>Metazoa</taxon>
        <taxon>Chordata</taxon>
        <taxon>Craniata</taxon>
        <taxon>Vertebrata</taxon>
        <taxon>Euteleostomi</taxon>
        <taxon>Actinopterygii</taxon>
        <taxon>Neopterygii</taxon>
        <taxon>Teleostei</taxon>
        <taxon>Neoteleostei</taxon>
        <taxon>Acanthomorphata</taxon>
        <taxon>Pelagiaria</taxon>
        <taxon>Scombriformes</taxon>
        <taxon>Scombridae</taxon>
        <taxon>Scomber</taxon>
    </lineage>
</organism>
<protein>
    <submittedName>
        <fullName evidence="4">Uncharacterized protein LOC122970953</fullName>
    </submittedName>
</protein>
<feature type="chain" id="PRO_5043751822" evidence="3">
    <location>
        <begin position="22"/>
        <end position="196"/>
    </location>
</feature>
<sequence length="196" mass="21921">MFYMWTCFSLLCAATILQISASTEFVSLKCNDTVEVVAGEDVTLTCRIIDTSGDNCEGEEYQWSNSHGDIQCNSDLKEYICGWDKLTYVYLTISNVIKDENYTVAVLTDCVIAQSSAIKVRLQPHSDQIRGATEPSLSQSHEIPTILGILAAIAVVGFLCFLFITNRGRQIINRMKKEKTQTEDNSESERENVLNV</sequence>
<evidence type="ECO:0000256" key="2">
    <source>
        <dbReference type="SAM" id="Phobius"/>
    </source>
</evidence>
<evidence type="ECO:0000256" key="3">
    <source>
        <dbReference type="SAM" id="SignalP"/>
    </source>
</evidence>
<feature type="signal peptide" evidence="3">
    <location>
        <begin position="1"/>
        <end position="21"/>
    </location>
</feature>
<evidence type="ECO:0000313" key="4">
    <source>
        <dbReference type="EMBL" id="CAK6982813.1"/>
    </source>
</evidence>
<feature type="region of interest" description="Disordered" evidence="1">
    <location>
        <begin position="177"/>
        <end position="196"/>
    </location>
</feature>